<accession>A0A370DAS8</accession>
<evidence type="ECO:0000313" key="2">
    <source>
        <dbReference type="Proteomes" id="UP000254771"/>
    </source>
</evidence>
<keyword evidence="2" id="KW-1185">Reference proteome</keyword>
<proteinExistence type="predicted"/>
<organism evidence="1 2">
    <name type="scientific">endosymbiont of Escarpia spicata</name>
    <dbReference type="NCBI Taxonomy" id="2200908"/>
    <lineage>
        <taxon>Bacteria</taxon>
        <taxon>Pseudomonadati</taxon>
        <taxon>Pseudomonadota</taxon>
        <taxon>Gammaproteobacteria</taxon>
        <taxon>sulfur-oxidizing symbionts</taxon>
    </lineage>
</organism>
<dbReference type="Proteomes" id="UP000254771">
    <property type="component" value="Unassembled WGS sequence"/>
</dbReference>
<reference evidence="1 2" key="1">
    <citation type="journal article" date="2018" name="ISME J.">
        <title>Endosymbiont genomes yield clues of tubeworm success.</title>
        <authorList>
            <person name="Li Y."/>
            <person name="Liles M.R."/>
            <person name="Halanych K.M."/>
        </authorList>
    </citation>
    <scope>NUCLEOTIDE SEQUENCE [LARGE SCALE GENOMIC DNA]</scope>
    <source>
        <strain evidence="1">A1462</strain>
    </source>
</reference>
<dbReference type="EMBL" id="QFXE01000021">
    <property type="protein sequence ID" value="RDH81999.1"/>
    <property type="molecule type" value="Genomic_DNA"/>
</dbReference>
<name>A0A370DAS8_9GAMM</name>
<evidence type="ECO:0000313" key="1">
    <source>
        <dbReference type="EMBL" id="RDH81999.1"/>
    </source>
</evidence>
<gene>
    <name evidence="1" type="ORF">DIZ78_16315</name>
</gene>
<comment type="caution">
    <text evidence="1">The sequence shown here is derived from an EMBL/GenBank/DDBJ whole genome shotgun (WGS) entry which is preliminary data.</text>
</comment>
<protein>
    <submittedName>
        <fullName evidence="1">Uncharacterized protein</fullName>
    </submittedName>
</protein>
<dbReference type="AlphaFoldDB" id="A0A370DAS8"/>
<sequence length="113" mass="12974">MKPSNEALAKLPVIKLGQPAPKDGDYILHLSKEQPVLLDVTVEGSLFAETAHQVLPVFLAKDLYLHKDWASNDKKHWHAEDDLITGELRIEITDYQLPTNSRFHLRMDYRTPE</sequence>